<feature type="transmembrane region" description="Helical" evidence="7">
    <location>
        <begin position="143"/>
        <end position="163"/>
    </location>
</feature>
<evidence type="ECO:0000313" key="9">
    <source>
        <dbReference type="EMBL" id="SNR95166.1"/>
    </source>
</evidence>
<accession>A0A239AHM6</accession>
<dbReference type="Proteomes" id="UP000198305">
    <property type="component" value="Unassembled WGS sequence"/>
</dbReference>
<dbReference type="Pfam" id="PF01569">
    <property type="entry name" value="PAP2"/>
    <property type="match status" value="1"/>
</dbReference>
<dbReference type="AlphaFoldDB" id="A0A239AHM6"/>
<feature type="transmembrane region" description="Helical" evidence="7">
    <location>
        <begin position="169"/>
        <end position="186"/>
    </location>
</feature>
<dbReference type="CDD" id="cd01610">
    <property type="entry name" value="PAP2_like"/>
    <property type="match status" value="1"/>
</dbReference>
<dbReference type="PANTHER" id="PTHR14969:SF62">
    <property type="entry name" value="DECAPRENYLPHOSPHORYL-5-PHOSPHORIBOSE PHOSPHATASE RV3807C-RELATED"/>
    <property type="match status" value="1"/>
</dbReference>
<dbReference type="Gene3D" id="1.20.144.10">
    <property type="entry name" value="Phosphatidic acid phosphatase type 2/haloperoxidase"/>
    <property type="match status" value="1"/>
</dbReference>
<feature type="domain" description="Phosphatidic acid phosphatase type 2/haloperoxidase" evidence="8">
    <location>
        <begin position="74"/>
        <end position="184"/>
    </location>
</feature>
<dbReference type="SUPFAM" id="SSF48317">
    <property type="entry name" value="Acid phosphatase/Vanadium-dependent haloperoxidase"/>
    <property type="match status" value="1"/>
</dbReference>
<evidence type="ECO:0000259" key="8">
    <source>
        <dbReference type="SMART" id="SM00014"/>
    </source>
</evidence>
<evidence type="ECO:0000256" key="7">
    <source>
        <dbReference type="SAM" id="Phobius"/>
    </source>
</evidence>
<comment type="subcellular location">
    <subcellularLocation>
        <location evidence="1">Cell membrane</location>
        <topology evidence="1">Multi-pass membrane protein</topology>
    </subcellularLocation>
</comment>
<feature type="transmembrane region" description="Helical" evidence="7">
    <location>
        <begin position="72"/>
        <end position="93"/>
    </location>
</feature>
<evidence type="ECO:0000256" key="4">
    <source>
        <dbReference type="ARBA" id="ARBA00022801"/>
    </source>
</evidence>
<evidence type="ECO:0000256" key="5">
    <source>
        <dbReference type="ARBA" id="ARBA00022989"/>
    </source>
</evidence>
<feature type="transmembrane region" description="Helical" evidence="7">
    <location>
        <begin position="47"/>
        <end position="66"/>
    </location>
</feature>
<dbReference type="InterPro" id="IPR036938">
    <property type="entry name" value="PAP2/HPO_sf"/>
</dbReference>
<dbReference type="GO" id="GO:0016787">
    <property type="term" value="F:hydrolase activity"/>
    <property type="evidence" value="ECO:0007669"/>
    <property type="project" value="UniProtKB-KW"/>
</dbReference>
<gene>
    <name evidence="9" type="ORF">SAMN05192560_1940</name>
</gene>
<keyword evidence="5 7" id="KW-1133">Transmembrane helix</keyword>
<evidence type="ECO:0000256" key="2">
    <source>
        <dbReference type="ARBA" id="ARBA00022475"/>
    </source>
</evidence>
<sequence>MEACQSAPMQNRLLTNYLQRICALDSALCIKVNRSSHYRLVRWSFRLVSRLGDGMFWYAIMLGIILTQGQAGILPCLHMITVGLIGTVLYKWLKGRTLRPRPYAVHQDIWLAGKPLDKFSFPSGHTLHAVAFSMVALHHYPELAPLIIPFAVLVAMSRVILGLHYPSDVIAGAILGALLATASFLIL</sequence>
<keyword evidence="4" id="KW-0378">Hydrolase</keyword>
<reference evidence="10" key="1">
    <citation type="submission" date="2017-06" db="EMBL/GenBank/DDBJ databases">
        <authorList>
            <person name="Varghese N."/>
            <person name="Submissions S."/>
        </authorList>
    </citation>
    <scope>NUCLEOTIDE SEQUENCE [LARGE SCALE GENOMIC DNA]</scope>
    <source>
        <strain evidence="10">Ca-68</strain>
    </source>
</reference>
<dbReference type="InterPro" id="IPR000326">
    <property type="entry name" value="PAP2/HPO"/>
</dbReference>
<keyword evidence="10" id="KW-1185">Reference proteome</keyword>
<keyword evidence="3 7" id="KW-0812">Transmembrane</keyword>
<name>A0A239AHM6_9PROT</name>
<dbReference type="PANTHER" id="PTHR14969">
    <property type="entry name" value="SPHINGOSINE-1-PHOSPHATE PHOSPHOHYDROLASE"/>
    <property type="match status" value="1"/>
</dbReference>
<protein>
    <submittedName>
        <fullName evidence="9">Undecaprenyl-diphosphatase</fullName>
    </submittedName>
</protein>
<dbReference type="EMBL" id="FZOA01000007">
    <property type="protein sequence ID" value="SNR95166.1"/>
    <property type="molecule type" value="Genomic_DNA"/>
</dbReference>
<evidence type="ECO:0000256" key="6">
    <source>
        <dbReference type="ARBA" id="ARBA00023136"/>
    </source>
</evidence>
<proteinExistence type="predicted"/>
<keyword evidence="6 7" id="KW-0472">Membrane</keyword>
<organism evidence="9 10">
    <name type="scientific">Methylobacillus rhizosphaerae</name>
    <dbReference type="NCBI Taxonomy" id="551994"/>
    <lineage>
        <taxon>Bacteria</taxon>
        <taxon>Pseudomonadati</taxon>
        <taxon>Pseudomonadota</taxon>
        <taxon>Betaproteobacteria</taxon>
        <taxon>Nitrosomonadales</taxon>
        <taxon>Methylophilaceae</taxon>
        <taxon>Methylobacillus</taxon>
    </lineage>
</organism>
<dbReference type="SMART" id="SM00014">
    <property type="entry name" value="acidPPc"/>
    <property type="match status" value="1"/>
</dbReference>
<evidence type="ECO:0000313" key="10">
    <source>
        <dbReference type="Proteomes" id="UP000198305"/>
    </source>
</evidence>
<dbReference type="GO" id="GO:0005886">
    <property type="term" value="C:plasma membrane"/>
    <property type="evidence" value="ECO:0007669"/>
    <property type="project" value="UniProtKB-SubCell"/>
</dbReference>
<keyword evidence="2" id="KW-1003">Cell membrane</keyword>
<evidence type="ECO:0000256" key="1">
    <source>
        <dbReference type="ARBA" id="ARBA00004651"/>
    </source>
</evidence>
<evidence type="ECO:0000256" key="3">
    <source>
        <dbReference type="ARBA" id="ARBA00022692"/>
    </source>
</evidence>